<accession>A0AAP0RB32</accession>
<keyword evidence="3" id="KW-1185">Reference proteome</keyword>
<sequence length="170" mass="18936">MSLNADGSTFLPSKPPDEVKSFASLFKSQSGPSQVISPSPTPPPLTALKKVVYNNGEPGIYWSKDEIAESAAPLQQTLIGKCSYGRPFLGVIREFIGSKWMLKGEFFVGILDPRHIIIRFSQFEDFVHTWLRDNTFIEGYLFHFSNGSQNLGLVLNQQLFLFGCPCCLSP</sequence>
<protein>
    <recommendedName>
        <fullName evidence="1">DUF4283 domain-containing protein</fullName>
    </recommendedName>
</protein>
<feature type="domain" description="DUF4283" evidence="1">
    <location>
        <begin position="74"/>
        <end position="145"/>
    </location>
</feature>
<evidence type="ECO:0000313" key="3">
    <source>
        <dbReference type="Proteomes" id="UP001415857"/>
    </source>
</evidence>
<dbReference type="InterPro" id="IPR025558">
    <property type="entry name" value="DUF4283"/>
</dbReference>
<gene>
    <name evidence="2" type="ORF">L1049_019131</name>
</gene>
<evidence type="ECO:0000259" key="1">
    <source>
        <dbReference type="Pfam" id="PF14111"/>
    </source>
</evidence>
<proteinExistence type="predicted"/>
<dbReference type="Pfam" id="PF14111">
    <property type="entry name" value="DUF4283"/>
    <property type="match status" value="1"/>
</dbReference>
<dbReference type="EMBL" id="JBBPBK010000012">
    <property type="protein sequence ID" value="KAK9274317.1"/>
    <property type="molecule type" value="Genomic_DNA"/>
</dbReference>
<comment type="caution">
    <text evidence="2">The sequence shown here is derived from an EMBL/GenBank/DDBJ whole genome shotgun (WGS) entry which is preliminary data.</text>
</comment>
<reference evidence="2 3" key="1">
    <citation type="journal article" date="2024" name="Plant J.">
        <title>Genome sequences and population genomics reveal climatic adaptation and genomic divergence between two closely related sweetgum species.</title>
        <authorList>
            <person name="Xu W.Q."/>
            <person name="Ren C.Q."/>
            <person name="Zhang X.Y."/>
            <person name="Comes H.P."/>
            <person name="Liu X.H."/>
            <person name="Li Y.G."/>
            <person name="Kettle C.J."/>
            <person name="Jalonen R."/>
            <person name="Gaisberger H."/>
            <person name="Ma Y.Z."/>
            <person name="Qiu Y.X."/>
        </authorList>
    </citation>
    <scope>NUCLEOTIDE SEQUENCE [LARGE SCALE GENOMIC DNA]</scope>
    <source>
        <strain evidence="2">Hangzhou</strain>
    </source>
</reference>
<dbReference type="AlphaFoldDB" id="A0AAP0RB32"/>
<evidence type="ECO:0000313" key="2">
    <source>
        <dbReference type="EMBL" id="KAK9274317.1"/>
    </source>
</evidence>
<dbReference type="Proteomes" id="UP001415857">
    <property type="component" value="Unassembled WGS sequence"/>
</dbReference>
<organism evidence="2 3">
    <name type="scientific">Liquidambar formosana</name>
    <name type="common">Formosan gum</name>
    <dbReference type="NCBI Taxonomy" id="63359"/>
    <lineage>
        <taxon>Eukaryota</taxon>
        <taxon>Viridiplantae</taxon>
        <taxon>Streptophyta</taxon>
        <taxon>Embryophyta</taxon>
        <taxon>Tracheophyta</taxon>
        <taxon>Spermatophyta</taxon>
        <taxon>Magnoliopsida</taxon>
        <taxon>eudicotyledons</taxon>
        <taxon>Gunneridae</taxon>
        <taxon>Pentapetalae</taxon>
        <taxon>Saxifragales</taxon>
        <taxon>Altingiaceae</taxon>
        <taxon>Liquidambar</taxon>
    </lineage>
</organism>
<name>A0AAP0RB32_LIQFO</name>